<comment type="subcellular location">
    <subcellularLocation>
        <location evidence="1">Cell membrane</location>
        <topology evidence="1">Multi-pass membrane protein</topology>
    </subcellularLocation>
</comment>
<keyword evidence="13" id="KW-1185">Reference proteome</keyword>
<feature type="transmembrane region" description="Helical" evidence="10">
    <location>
        <begin position="256"/>
        <end position="279"/>
    </location>
</feature>
<dbReference type="PROSITE" id="PS00217">
    <property type="entry name" value="SUGAR_TRANSPORT_2"/>
    <property type="match status" value="1"/>
</dbReference>
<dbReference type="STRING" id="1419482.SAMN05444266_10619"/>
<dbReference type="PANTHER" id="PTHR48020:SF12">
    <property type="entry name" value="PROTON MYO-INOSITOL COTRANSPORTER"/>
    <property type="match status" value="1"/>
</dbReference>
<organism evidence="12 13">
    <name type="scientific">Chitinophaga jiangningensis</name>
    <dbReference type="NCBI Taxonomy" id="1419482"/>
    <lineage>
        <taxon>Bacteria</taxon>
        <taxon>Pseudomonadati</taxon>
        <taxon>Bacteroidota</taxon>
        <taxon>Chitinophagia</taxon>
        <taxon>Chitinophagales</taxon>
        <taxon>Chitinophagaceae</taxon>
        <taxon>Chitinophaga</taxon>
    </lineage>
</organism>
<name>A0A1M7F772_9BACT</name>
<feature type="transmembrane region" description="Helical" evidence="10">
    <location>
        <begin position="101"/>
        <end position="122"/>
    </location>
</feature>
<dbReference type="NCBIfam" id="TIGR00879">
    <property type="entry name" value="SP"/>
    <property type="match status" value="1"/>
</dbReference>
<evidence type="ECO:0000256" key="5">
    <source>
        <dbReference type="ARBA" id="ARBA00022597"/>
    </source>
</evidence>
<accession>A0A1M7F772</accession>
<dbReference type="InterPro" id="IPR036259">
    <property type="entry name" value="MFS_trans_sf"/>
</dbReference>
<feature type="transmembrane region" description="Helical" evidence="10">
    <location>
        <begin position="76"/>
        <end position="95"/>
    </location>
</feature>
<dbReference type="GO" id="GO:0022857">
    <property type="term" value="F:transmembrane transporter activity"/>
    <property type="evidence" value="ECO:0007669"/>
    <property type="project" value="InterPro"/>
</dbReference>
<keyword evidence="7 10" id="KW-1133">Transmembrane helix</keyword>
<gene>
    <name evidence="12" type="ORF">SAMN05444266_10619</name>
</gene>
<dbReference type="EMBL" id="FRBL01000006">
    <property type="protein sequence ID" value="SHL99840.1"/>
    <property type="molecule type" value="Genomic_DNA"/>
</dbReference>
<evidence type="ECO:0000256" key="2">
    <source>
        <dbReference type="ARBA" id="ARBA00010992"/>
    </source>
</evidence>
<dbReference type="Pfam" id="PF00083">
    <property type="entry name" value="Sugar_tr"/>
    <property type="match status" value="1"/>
</dbReference>
<keyword evidence="5" id="KW-0762">Sugar transport</keyword>
<sequence>MKKNSFTTLVTLIAALGGFLFGFDMAVVSGIIDPVRTQFALSSSQEGWFVSCALLGCIAGVAFSGYLSDKIGRKKVLFIAAILFLVSAACFSFSNAYPLMIAFRIMAGMGVGVASNISPLYISELAPAKSRGRLVTFYQLAITIGILCAYVSNLFLQRYSAGHSPEGLLGWLFVTEVWRGMFLVGVIPAAAFFLLLTIVPESPRWLARYGRDTEALSILTKMNGEQLAKEELASIKAISNTTGSSSELWKSPLLKLLILATVLTALSQFSGINAVIYYGPTILKEAGIITNEALLYQVILGAANMIFTFIAIWKVDSLGRRPLYLTGSICAAIALSLTGLCFLNNITGWWMLACISLFLLFFAFSLGPLKFVIATEIFPTHVRGTALSICILTMWVSDWIVNLLFPILRDQIGIGATFFIFAGCCVVSYLFARKNLFETKGKTLEEISLTINPASK</sequence>
<evidence type="ECO:0000313" key="13">
    <source>
        <dbReference type="Proteomes" id="UP000184420"/>
    </source>
</evidence>
<keyword evidence="4" id="KW-1003">Cell membrane</keyword>
<keyword evidence="6 10" id="KW-0812">Transmembrane</keyword>
<dbReference type="InterPro" id="IPR005828">
    <property type="entry name" value="MFS_sugar_transport-like"/>
</dbReference>
<dbReference type="InterPro" id="IPR003663">
    <property type="entry name" value="Sugar/inositol_transpt"/>
</dbReference>
<feature type="transmembrane region" description="Helical" evidence="10">
    <location>
        <begin position="322"/>
        <end position="343"/>
    </location>
</feature>
<feature type="transmembrane region" description="Helical" evidence="10">
    <location>
        <begin position="46"/>
        <end position="67"/>
    </location>
</feature>
<evidence type="ECO:0000313" key="12">
    <source>
        <dbReference type="EMBL" id="SHL99840.1"/>
    </source>
</evidence>
<feature type="domain" description="Major facilitator superfamily (MFS) profile" evidence="11">
    <location>
        <begin position="10"/>
        <end position="440"/>
    </location>
</feature>
<feature type="transmembrane region" description="Helical" evidence="10">
    <location>
        <begin position="411"/>
        <end position="432"/>
    </location>
</feature>
<dbReference type="FunFam" id="1.20.1250.20:FF:000122">
    <property type="entry name" value="D-xylose transporter XylE"/>
    <property type="match status" value="1"/>
</dbReference>
<feature type="transmembrane region" description="Helical" evidence="10">
    <location>
        <begin position="177"/>
        <end position="199"/>
    </location>
</feature>
<keyword evidence="8 10" id="KW-0472">Membrane</keyword>
<feature type="transmembrane region" description="Helical" evidence="10">
    <location>
        <begin position="294"/>
        <end position="315"/>
    </location>
</feature>
<reference evidence="12 13" key="1">
    <citation type="submission" date="2016-11" db="EMBL/GenBank/DDBJ databases">
        <authorList>
            <person name="Jaros S."/>
            <person name="Januszkiewicz K."/>
            <person name="Wedrychowicz H."/>
        </authorList>
    </citation>
    <scope>NUCLEOTIDE SEQUENCE [LARGE SCALE GENOMIC DNA]</scope>
    <source>
        <strain evidence="12 13">DSM 27406</strain>
    </source>
</reference>
<evidence type="ECO:0000256" key="10">
    <source>
        <dbReference type="SAM" id="Phobius"/>
    </source>
</evidence>
<dbReference type="OrthoDB" id="9783823at2"/>
<dbReference type="PROSITE" id="PS50850">
    <property type="entry name" value="MFS"/>
    <property type="match status" value="1"/>
</dbReference>
<dbReference type="AlphaFoldDB" id="A0A1M7F772"/>
<dbReference type="InterPro" id="IPR005829">
    <property type="entry name" value="Sugar_transporter_CS"/>
</dbReference>
<dbReference type="Proteomes" id="UP000184420">
    <property type="component" value="Unassembled WGS sequence"/>
</dbReference>
<evidence type="ECO:0000256" key="7">
    <source>
        <dbReference type="ARBA" id="ARBA00022989"/>
    </source>
</evidence>
<dbReference type="Gene3D" id="1.20.1250.20">
    <property type="entry name" value="MFS general substrate transporter like domains"/>
    <property type="match status" value="2"/>
</dbReference>
<evidence type="ECO:0000259" key="11">
    <source>
        <dbReference type="PROSITE" id="PS50850"/>
    </source>
</evidence>
<dbReference type="PRINTS" id="PR00171">
    <property type="entry name" value="SUGRTRNSPORT"/>
</dbReference>
<dbReference type="SUPFAM" id="SSF103473">
    <property type="entry name" value="MFS general substrate transporter"/>
    <property type="match status" value="1"/>
</dbReference>
<dbReference type="GO" id="GO:0005886">
    <property type="term" value="C:plasma membrane"/>
    <property type="evidence" value="ECO:0007669"/>
    <property type="project" value="UniProtKB-SubCell"/>
</dbReference>
<keyword evidence="3 9" id="KW-0813">Transport</keyword>
<dbReference type="RefSeq" id="WP_073082839.1">
    <property type="nucleotide sequence ID" value="NZ_FRBL01000006.1"/>
</dbReference>
<protein>
    <submittedName>
        <fullName evidence="12">MFS transporter, sugar porter (SP) family</fullName>
    </submittedName>
</protein>
<evidence type="ECO:0000256" key="6">
    <source>
        <dbReference type="ARBA" id="ARBA00022692"/>
    </source>
</evidence>
<comment type="similarity">
    <text evidence="2 9">Belongs to the major facilitator superfamily. Sugar transporter (TC 2.A.1.1) family.</text>
</comment>
<dbReference type="PANTHER" id="PTHR48020">
    <property type="entry name" value="PROTON MYO-INOSITOL COTRANSPORTER"/>
    <property type="match status" value="1"/>
</dbReference>
<dbReference type="InterPro" id="IPR020846">
    <property type="entry name" value="MFS_dom"/>
</dbReference>
<evidence type="ECO:0000256" key="9">
    <source>
        <dbReference type="RuleBase" id="RU003346"/>
    </source>
</evidence>
<feature type="transmembrane region" description="Helical" evidence="10">
    <location>
        <begin position="349"/>
        <end position="373"/>
    </location>
</feature>
<feature type="transmembrane region" description="Helical" evidence="10">
    <location>
        <begin position="134"/>
        <end position="157"/>
    </location>
</feature>
<evidence type="ECO:0000256" key="8">
    <source>
        <dbReference type="ARBA" id="ARBA00023136"/>
    </source>
</evidence>
<dbReference type="InterPro" id="IPR050814">
    <property type="entry name" value="Myo-inositol_Transporter"/>
</dbReference>
<proteinExistence type="inferred from homology"/>
<evidence type="ECO:0000256" key="4">
    <source>
        <dbReference type="ARBA" id="ARBA00022475"/>
    </source>
</evidence>
<evidence type="ECO:0000256" key="1">
    <source>
        <dbReference type="ARBA" id="ARBA00004651"/>
    </source>
</evidence>
<evidence type="ECO:0000256" key="3">
    <source>
        <dbReference type="ARBA" id="ARBA00022448"/>
    </source>
</evidence>
<feature type="transmembrane region" description="Helical" evidence="10">
    <location>
        <begin position="385"/>
        <end position="405"/>
    </location>
</feature>
<dbReference type="PROSITE" id="PS00216">
    <property type="entry name" value="SUGAR_TRANSPORT_1"/>
    <property type="match status" value="2"/>
</dbReference>